<evidence type="ECO:0000256" key="2">
    <source>
        <dbReference type="ARBA" id="ARBA00009639"/>
    </source>
</evidence>
<feature type="compositionally biased region" description="Basic and acidic residues" evidence="7">
    <location>
        <begin position="1004"/>
        <end position="1015"/>
    </location>
</feature>
<comment type="subcellular location">
    <subcellularLocation>
        <location evidence="1">Cytoplasm</location>
        <location evidence="1">P-body</location>
    </subcellularLocation>
</comment>
<evidence type="ECO:0000256" key="1">
    <source>
        <dbReference type="ARBA" id="ARBA00004201"/>
    </source>
</evidence>
<feature type="compositionally biased region" description="Low complexity" evidence="7">
    <location>
        <begin position="142"/>
        <end position="155"/>
    </location>
</feature>
<dbReference type="InterPro" id="IPR055393">
    <property type="entry name" value="Beta-prop_EDC4L"/>
</dbReference>
<evidence type="ECO:0000313" key="10">
    <source>
        <dbReference type="Proteomes" id="UP000799766"/>
    </source>
</evidence>
<dbReference type="EMBL" id="MU001691">
    <property type="protein sequence ID" value="KAF2454531.1"/>
    <property type="molecule type" value="Genomic_DNA"/>
</dbReference>
<dbReference type="InterPro" id="IPR015943">
    <property type="entry name" value="WD40/YVTN_repeat-like_dom_sf"/>
</dbReference>
<evidence type="ECO:0000256" key="3">
    <source>
        <dbReference type="ARBA" id="ARBA00022490"/>
    </source>
</evidence>
<feature type="compositionally biased region" description="Polar residues" evidence="7">
    <location>
        <begin position="56"/>
        <end position="83"/>
    </location>
</feature>
<sequence>MANLEELFGSLQQASATSSSNRPQHYHHPSVSSPIYSPPPHGPEPHHASAIMSPTGYDSHSANQTPPAATTPHDNNMGRTANLLNLLRSKAPAQQQQPGGDQQDQAPAAGEARPSHAYGSGGGTGPTSASDLVASFMRKPQPSTSSPAVTSPVSAGRPSERPAGAGGSSENPQDFLLKLLNQGKPPQPPPQHASSSENAAPAGPKRTASGVGGEPQPQRQRKTSPMRIFGEPAPEGETTNFTPPPLERQTSGGASAAAQFTYRNPFQQLADATPKRHTPQPRDASASESDAKKASPANKSRKIVSRADSRSRGESPFASSADAPRETVSEALSAVASRVDQQVESALADAEKRSSGGQGDFDYEDDGARETVKQEAEDELEEAVHEAAEDIVDELEHDPEARETLEEIVPKDTVDELKDIAEEIAREDVAEGSAKQDRSNEVVVYQFPIKPFVSITVKNLPEKCRRFRPDSVLEIARLKKEFNQIDRALVAASKAFIVYAVVKTGGLKLIRQDSGFNKQIFPKNSERIFNVSICALPNANPEDERTPGSEYILATGVGGSVFWVRIPYMSAEGMMSFHFDSESFIFPPVTSLDDNTSGGQLKTRARKSSRHLNIFAIGRGKYINFIWADEAMKPTYIDQSTRICDSESYLSGVNVHIYTGKAGKDFAFSEDDSCIVSLDKAGKLKFWDVADVLDMDVSGGANLEISHPLISFPTYSSGEKAWPTSVFFLDKEKPTLRGLALRYLIVGQKQNHSLQLWDLALGKPVQEIHFPHEKESDAICSVCYHPKTGIIAVGHPTRNSIYFISLSAPRYNLSPMSQAQYIARLASKDPIPKPESTAILSGIREFSFESKGQLRSLEMLNTPAGGTVPEGTAPEDMPVFELYVMHSRGVTCLTIKGSDLGWEKGHGQRNKNVVDSKHSEEAGVISVGDIKLLTSAAASDTTTTSVNGEALAPSAKSTPRDIKKEVLASRAQTQTPEAHVRATTLQRVEKAQDAQRAAILNGAAEKDKDKAEKSDKKKKKQRLPGDSASQTSSGTPTQSQRAGAAAAPPPTSHPAAKATTSAGETGSEPPEWALKLIQSAAAPAPAPALLDTKPVEEAISSVFRGQIERLHTRLDNERRANIAQENARHEAVLRLVSATLTENVQKALSQIIEEKFTAIVSPSLRSSIDQYLRTNLHGIVVRSLQDIIPREVKAFLPSSLKSALLEPDSVRTLTEALNSRLSATVDAQLLSTLNSTYIPAVQELTANNASRTIETVERLMRDQQRQHELARRADAVKIDQLSSLVQSLSEMVHTMATSQDKFQREFNALKGDVLAARAGGGIPPSDGPGDAGILAGRARQQSGSMAPQMKPVEAPPQVASSPPPPPQMRQQPRPQAQPPPRNDTERIARMLQEGQWEAGTIAWLQSNQQVEIFDELFCQVTPDYLSSMNQLVRLSICAAVTTDFTHHVDKRLQWCDDVLAMLDPHDEEIQRVVAKVLDVISERLDDLFTSLYHEQPASHLARFTAGLLNKVRNMRAGLQEGEGE</sequence>
<name>A0A6A6NS12_9PEZI</name>
<feature type="region of interest" description="Disordered" evidence="7">
    <location>
        <begin position="939"/>
        <end position="1069"/>
    </location>
</feature>
<reference evidence="9" key="1">
    <citation type="journal article" date="2020" name="Stud. Mycol.">
        <title>101 Dothideomycetes genomes: a test case for predicting lifestyles and emergence of pathogens.</title>
        <authorList>
            <person name="Haridas S."/>
            <person name="Albert R."/>
            <person name="Binder M."/>
            <person name="Bloem J."/>
            <person name="Labutti K."/>
            <person name="Salamov A."/>
            <person name="Andreopoulos B."/>
            <person name="Baker S."/>
            <person name="Barry K."/>
            <person name="Bills G."/>
            <person name="Bluhm B."/>
            <person name="Cannon C."/>
            <person name="Castanera R."/>
            <person name="Culley D."/>
            <person name="Daum C."/>
            <person name="Ezra D."/>
            <person name="Gonzalez J."/>
            <person name="Henrissat B."/>
            <person name="Kuo A."/>
            <person name="Liang C."/>
            <person name="Lipzen A."/>
            <person name="Lutzoni F."/>
            <person name="Magnuson J."/>
            <person name="Mondo S."/>
            <person name="Nolan M."/>
            <person name="Ohm R."/>
            <person name="Pangilinan J."/>
            <person name="Park H.-J."/>
            <person name="Ramirez L."/>
            <person name="Alfaro M."/>
            <person name="Sun H."/>
            <person name="Tritt A."/>
            <person name="Yoshinaga Y."/>
            <person name="Zwiers L.-H."/>
            <person name="Turgeon B."/>
            <person name="Goodwin S."/>
            <person name="Spatafora J."/>
            <person name="Crous P."/>
            <person name="Grigoriev I."/>
        </authorList>
    </citation>
    <scope>NUCLEOTIDE SEQUENCE</scope>
    <source>
        <strain evidence="9">ATCC 16933</strain>
    </source>
</reference>
<proteinExistence type="inferred from homology"/>
<feature type="domain" description="EDC4-like protein pdc1 beta-propeller" evidence="8">
    <location>
        <begin position="467"/>
        <end position="804"/>
    </location>
</feature>
<keyword evidence="3" id="KW-0963">Cytoplasm</keyword>
<keyword evidence="5" id="KW-0677">Repeat</keyword>
<gene>
    <name evidence="9" type="ORF">BDY21DRAFT_374115</name>
</gene>
<feature type="compositionally biased region" description="Basic and acidic residues" evidence="7">
    <location>
        <begin position="366"/>
        <end position="375"/>
    </location>
</feature>
<accession>A0A6A6NS12</accession>
<feature type="region of interest" description="Disordered" evidence="7">
    <location>
        <begin position="1"/>
        <end position="376"/>
    </location>
</feature>
<keyword evidence="6" id="KW-0175">Coiled coil</keyword>
<comment type="similarity">
    <text evidence="2">Belongs to the WD repeat EDC4 family.</text>
</comment>
<evidence type="ECO:0000313" key="9">
    <source>
        <dbReference type="EMBL" id="KAF2454531.1"/>
    </source>
</evidence>
<feature type="compositionally biased region" description="Low complexity" evidence="7">
    <location>
        <begin position="91"/>
        <end position="118"/>
    </location>
</feature>
<feature type="coiled-coil region" evidence="6">
    <location>
        <begin position="1246"/>
        <end position="1273"/>
    </location>
</feature>
<keyword evidence="10" id="KW-1185">Reference proteome</keyword>
<evidence type="ECO:0000256" key="4">
    <source>
        <dbReference type="ARBA" id="ARBA00022574"/>
    </source>
</evidence>
<dbReference type="OrthoDB" id="21128at2759"/>
<dbReference type="Pfam" id="PF24106">
    <property type="entry name" value="Beta-prop_EDC4L"/>
    <property type="match status" value="1"/>
</dbReference>
<feature type="compositionally biased region" description="Basic and acidic residues" evidence="7">
    <location>
        <begin position="958"/>
        <end position="967"/>
    </location>
</feature>
<evidence type="ECO:0000256" key="6">
    <source>
        <dbReference type="SAM" id="Coils"/>
    </source>
</evidence>
<evidence type="ECO:0000256" key="7">
    <source>
        <dbReference type="SAM" id="MobiDB-lite"/>
    </source>
</evidence>
<protein>
    <recommendedName>
        <fullName evidence="8">EDC4-like protein pdc1 beta-propeller domain-containing protein</fullName>
    </recommendedName>
</protein>
<dbReference type="GO" id="GO:0000932">
    <property type="term" value="C:P-body"/>
    <property type="evidence" value="ECO:0007669"/>
    <property type="project" value="UniProtKB-SubCell"/>
</dbReference>
<feature type="compositionally biased region" description="Low complexity" evidence="7">
    <location>
        <begin position="1351"/>
        <end position="1360"/>
    </location>
</feature>
<evidence type="ECO:0000259" key="8">
    <source>
        <dbReference type="Pfam" id="PF24106"/>
    </source>
</evidence>
<feature type="compositionally biased region" description="Polar residues" evidence="7">
    <location>
        <begin position="10"/>
        <end position="23"/>
    </location>
</feature>
<keyword evidence="4" id="KW-0853">WD repeat</keyword>
<dbReference type="InterPro" id="IPR044938">
    <property type="entry name" value="EDC4_C_sf"/>
</dbReference>
<dbReference type="InterPro" id="IPR045152">
    <property type="entry name" value="EDC4-like"/>
</dbReference>
<feature type="compositionally biased region" description="Low complexity" evidence="7">
    <location>
        <begin position="1323"/>
        <end position="1333"/>
    </location>
</feature>
<dbReference type="PANTHER" id="PTHR15598:SF5">
    <property type="entry name" value="ENHANCER OF MRNA-DECAPPING PROTEIN 4"/>
    <property type="match status" value="1"/>
</dbReference>
<dbReference type="GO" id="GO:0031087">
    <property type="term" value="P:deadenylation-independent decapping of nuclear-transcribed mRNA"/>
    <property type="evidence" value="ECO:0007669"/>
    <property type="project" value="InterPro"/>
</dbReference>
<organism evidence="9 10">
    <name type="scientific">Lineolata rhizophorae</name>
    <dbReference type="NCBI Taxonomy" id="578093"/>
    <lineage>
        <taxon>Eukaryota</taxon>
        <taxon>Fungi</taxon>
        <taxon>Dikarya</taxon>
        <taxon>Ascomycota</taxon>
        <taxon>Pezizomycotina</taxon>
        <taxon>Dothideomycetes</taxon>
        <taxon>Dothideomycetes incertae sedis</taxon>
        <taxon>Lineolatales</taxon>
        <taxon>Lineolataceae</taxon>
        <taxon>Lineolata</taxon>
    </lineage>
</organism>
<feature type="compositionally biased region" description="Low complexity" evidence="7">
    <location>
        <begin position="1053"/>
        <end position="1062"/>
    </location>
</feature>
<dbReference type="InterPro" id="IPR036322">
    <property type="entry name" value="WD40_repeat_dom_sf"/>
</dbReference>
<dbReference type="Gene3D" id="1.10.220.100">
    <property type="entry name" value="conserved c-terminal region of ge- 1"/>
    <property type="match status" value="1"/>
</dbReference>
<dbReference type="SUPFAM" id="SSF50978">
    <property type="entry name" value="WD40 repeat-like"/>
    <property type="match status" value="1"/>
</dbReference>
<feature type="region of interest" description="Disordered" evidence="7">
    <location>
        <begin position="1319"/>
        <end position="1382"/>
    </location>
</feature>
<dbReference type="PANTHER" id="PTHR15598">
    <property type="entry name" value="ENHANCER OF MRNA-DECAPPING PROTEIN 4"/>
    <property type="match status" value="1"/>
</dbReference>
<dbReference type="Gene3D" id="2.130.10.10">
    <property type="entry name" value="YVTN repeat-like/Quinoprotein amine dehydrogenase"/>
    <property type="match status" value="1"/>
</dbReference>
<feature type="compositionally biased region" description="Low complexity" evidence="7">
    <location>
        <begin position="1027"/>
        <end position="1046"/>
    </location>
</feature>
<dbReference type="Proteomes" id="UP000799766">
    <property type="component" value="Unassembled WGS sequence"/>
</dbReference>
<evidence type="ECO:0000256" key="5">
    <source>
        <dbReference type="ARBA" id="ARBA00022737"/>
    </source>
</evidence>